<dbReference type="SMART" id="SM00849">
    <property type="entry name" value="Lactamase_B"/>
    <property type="match status" value="1"/>
</dbReference>
<dbReference type="RefSeq" id="WP_184580716.1">
    <property type="nucleotide sequence ID" value="NZ_JACHJT010000001.1"/>
</dbReference>
<dbReference type="AlphaFoldDB" id="A0A7W7RJF7"/>
<keyword evidence="3" id="KW-0479">Metal-binding</keyword>
<evidence type="ECO:0000256" key="1">
    <source>
        <dbReference type="ARBA" id="ARBA00001947"/>
    </source>
</evidence>
<dbReference type="InterPro" id="IPR001279">
    <property type="entry name" value="Metallo-B-lactamas"/>
</dbReference>
<dbReference type="PANTHER" id="PTHR42978:SF7">
    <property type="entry name" value="METALLO-HYDROLASE RV2300C-RELATED"/>
    <property type="match status" value="1"/>
</dbReference>
<comment type="similarity">
    <text evidence="2">Belongs to the metallo-beta-lactamase superfamily.</text>
</comment>
<evidence type="ECO:0000256" key="5">
    <source>
        <dbReference type="ARBA" id="ARBA00022833"/>
    </source>
</evidence>
<comment type="cofactor">
    <cofactor evidence="1">
        <name>Zn(2+)</name>
        <dbReference type="ChEBI" id="CHEBI:29105"/>
    </cofactor>
</comment>
<evidence type="ECO:0000313" key="7">
    <source>
        <dbReference type="EMBL" id="MBB4933035.1"/>
    </source>
</evidence>
<accession>A0A7W7RJF7</accession>
<organism evidence="7 8">
    <name type="scientific">Lipingzhangella halophila</name>
    <dbReference type="NCBI Taxonomy" id="1783352"/>
    <lineage>
        <taxon>Bacteria</taxon>
        <taxon>Bacillati</taxon>
        <taxon>Actinomycetota</taxon>
        <taxon>Actinomycetes</taxon>
        <taxon>Streptosporangiales</taxon>
        <taxon>Nocardiopsidaceae</taxon>
        <taxon>Lipingzhangella</taxon>
    </lineage>
</organism>
<evidence type="ECO:0000256" key="3">
    <source>
        <dbReference type="ARBA" id="ARBA00022723"/>
    </source>
</evidence>
<dbReference type="CDD" id="cd07729">
    <property type="entry name" value="AHL_lactonase_MBL-fold"/>
    <property type="match status" value="1"/>
</dbReference>
<dbReference type="InterPro" id="IPR051013">
    <property type="entry name" value="MBL_superfamily_lactonases"/>
</dbReference>
<protein>
    <submittedName>
        <fullName evidence="7">Glyoxylase-like metal-dependent hydrolase (Beta-lactamase superfamily II)</fullName>
    </submittedName>
</protein>
<feature type="domain" description="Metallo-beta-lactamase" evidence="6">
    <location>
        <begin position="46"/>
        <end position="247"/>
    </location>
</feature>
<keyword evidence="5" id="KW-0862">Zinc</keyword>
<dbReference type="Proteomes" id="UP000523007">
    <property type="component" value="Unassembled WGS sequence"/>
</dbReference>
<proteinExistence type="inferred from homology"/>
<dbReference type="InterPro" id="IPR036866">
    <property type="entry name" value="RibonucZ/Hydroxyglut_hydro"/>
</dbReference>
<evidence type="ECO:0000313" key="8">
    <source>
        <dbReference type="Proteomes" id="UP000523007"/>
    </source>
</evidence>
<evidence type="ECO:0000256" key="2">
    <source>
        <dbReference type="ARBA" id="ARBA00007749"/>
    </source>
</evidence>
<dbReference type="Pfam" id="PF00753">
    <property type="entry name" value="Lactamase_B"/>
    <property type="match status" value="1"/>
</dbReference>
<gene>
    <name evidence="7" type="ORF">F4561_003855</name>
</gene>
<reference evidence="7 8" key="1">
    <citation type="submission" date="2020-08" db="EMBL/GenBank/DDBJ databases">
        <title>Sequencing the genomes of 1000 actinobacteria strains.</title>
        <authorList>
            <person name="Klenk H.-P."/>
        </authorList>
    </citation>
    <scope>NUCLEOTIDE SEQUENCE [LARGE SCALE GENOMIC DNA]</scope>
    <source>
        <strain evidence="7 8">DSM 102030</strain>
    </source>
</reference>
<dbReference type="GO" id="GO:0016787">
    <property type="term" value="F:hydrolase activity"/>
    <property type="evidence" value="ECO:0007669"/>
    <property type="project" value="UniProtKB-KW"/>
</dbReference>
<evidence type="ECO:0000259" key="6">
    <source>
        <dbReference type="SMART" id="SM00849"/>
    </source>
</evidence>
<keyword evidence="4 7" id="KW-0378">Hydrolase</keyword>
<evidence type="ECO:0000256" key="4">
    <source>
        <dbReference type="ARBA" id="ARBA00022801"/>
    </source>
</evidence>
<dbReference type="SUPFAM" id="SSF56281">
    <property type="entry name" value="Metallo-hydrolase/oxidoreductase"/>
    <property type="match status" value="1"/>
</dbReference>
<keyword evidence="8" id="KW-1185">Reference proteome</keyword>
<dbReference type="PANTHER" id="PTHR42978">
    <property type="entry name" value="QUORUM-QUENCHING LACTONASE YTNP-RELATED-RELATED"/>
    <property type="match status" value="1"/>
</dbReference>
<dbReference type="Gene3D" id="3.60.15.10">
    <property type="entry name" value="Ribonuclease Z/Hydroxyacylglutathione hydrolase-like"/>
    <property type="match status" value="1"/>
</dbReference>
<sequence>MTAEPSGVGDGDTRVYAIRFAHREASVRGEHFYGHDPCSESPFPIDYYVWLIVSGERTVLVDAGFTAETARRRGKRDYLQSPMETIAALGSDAGRVSHLILSHLHYDHVGHVADFPSASVVLQESELAFWTSRHAGRGEHARLADPEAIASLARENFTGRVRLVNGEHEVAPGVTVHRVGGHTPGLQVTRVETARGIVVLAADGTHFFENIEQDRPYGVVNHLPSMYEAFDTIRALAGPAGVVVPGHDPRVRERFPAVPGLEGLAVRVV</sequence>
<dbReference type="GO" id="GO:0046872">
    <property type="term" value="F:metal ion binding"/>
    <property type="evidence" value="ECO:0007669"/>
    <property type="project" value="UniProtKB-KW"/>
</dbReference>
<comment type="caution">
    <text evidence="7">The sequence shown here is derived from an EMBL/GenBank/DDBJ whole genome shotgun (WGS) entry which is preliminary data.</text>
</comment>
<dbReference type="EMBL" id="JACHJT010000001">
    <property type="protein sequence ID" value="MBB4933035.1"/>
    <property type="molecule type" value="Genomic_DNA"/>
</dbReference>
<name>A0A7W7RJF7_9ACTN</name>